<protein>
    <submittedName>
        <fullName evidence="1">Uncharacterized protein</fullName>
    </submittedName>
</protein>
<comment type="caution">
    <text evidence="1">The sequence shown here is derived from an EMBL/GenBank/DDBJ whole genome shotgun (WGS) entry which is preliminary data.</text>
</comment>
<sequence length="104" mass="11668">MNLKGDLGQFCEGQLYYVSARGGLCEVQPDRVHAEFTRCTQRSHRGHQWSIRTKRQRSVKPIGLRVALEFNSRVPNRGLCPLLGLHHLSSDDSERSALEPPSGA</sequence>
<dbReference type="EMBL" id="JBBPFD010000007">
    <property type="protein sequence ID" value="KAK7919505.1"/>
    <property type="molecule type" value="Genomic_DNA"/>
</dbReference>
<keyword evidence="2" id="KW-1185">Reference proteome</keyword>
<evidence type="ECO:0000313" key="1">
    <source>
        <dbReference type="EMBL" id="KAK7919505.1"/>
    </source>
</evidence>
<proteinExistence type="predicted"/>
<name>A0AAW0P8N6_9GOBI</name>
<organism evidence="1 2">
    <name type="scientific">Mugilogobius chulae</name>
    <name type="common">yellowstripe goby</name>
    <dbReference type="NCBI Taxonomy" id="88201"/>
    <lineage>
        <taxon>Eukaryota</taxon>
        <taxon>Metazoa</taxon>
        <taxon>Chordata</taxon>
        <taxon>Craniata</taxon>
        <taxon>Vertebrata</taxon>
        <taxon>Euteleostomi</taxon>
        <taxon>Actinopterygii</taxon>
        <taxon>Neopterygii</taxon>
        <taxon>Teleostei</taxon>
        <taxon>Neoteleostei</taxon>
        <taxon>Acanthomorphata</taxon>
        <taxon>Gobiaria</taxon>
        <taxon>Gobiiformes</taxon>
        <taxon>Gobioidei</taxon>
        <taxon>Gobiidae</taxon>
        <taxon>Gobionellinae</taxon>
        <taxon>Mugilogobius</taxon>
    </lineage>
</organism>
<gene>
    <name evidence="1" type="ORF">WMY93_010789</name>
</gene>
<evidence type="ECO:0000313" key="2">
    <source>
        <dbReference type="Proteomes" id="UP001460270"/>
    </source>
</evidence>
<dbReference type="AlphaFoldDB" id="A0AAW0P8N6"/>
<reference evidence="2" key="1">
    <citation type="submission" date="2024-04" db="EMBL/GenBank/DDBJ databases">
        <title>Salinicola lusitanus LLJ914,a marine bacterium isolated from the Okinawa Trough.</title>
        <authorList>
            <person name="Li J."/>
        </authorList>
    </citation>
    <scope>NUCLEOTIDE SEQUENCE [LARGE SCALE GENOMIC DNA]</scope>
</reference>
<accession>A0AAW0P8N6</accession>
<dbReference type="Proteomes" id="UP001460270">
    <property type="component" value="Unassembled WGS sequence"/>
</dbReference>